<feature type="chain" id="PRO_5019055468" description="GDSL esterase/lipase" evidence="8">
    <location>
        <begin position="32"/>
        <end position="336"/>
    </location>
</feature>
<evidence type="ECO:0000256" key="6">
    <source>
        <dbReference type="ARBA" id="ARBA00022963"/>
    </source>
</evidence>
<organism evidence="9 10">
    <name type="scientific">Ensete ventricosum</name>
    <name type="common">Abyssinian banana</name>
    <name type="synonym">Musa ensete</name>
    <dbReference type="NCBI Taxonomy" id="4639"/>
    <lineage>
        <taxon>Eukaryota</taxon>
        <taxon>Viridiplantae</taxon>
        <taxon>Streptophyta</taxon>
        <taxon>Embryophyta</taxon>
        <taxon>Tracheophyta</taxon>
        <taxon>Spermatophyta</taxon>
        <taxon>Magnoliopsida</taxon>
        <taxon>Liliopsida</taxon>
        <taxon>Zingiberales</taxon>
        <taxon>Musaceae</taxon>
        <taxon>Ensete</taxon>
    </lineage>
</organism>
<keyword evidence="5" id="KW-0378">Hydrolase</keyword>
<dbReference type="InterPro" id="IPR001087">
    <property type="entry name" value="GDSL"/>
</dbReference>
<dbReference type="EMBL" id="AMZH03014238">
    <property type="protein sequence ID" value="RRT47979.1"/>
    <property type="molecule type" value="Genomic_DNA"/>
</dbReference>
<dbReference type="PANTHER" id="PTHR45650:SF3">
    <property type="entry name" value="OS01G0748500 PROTEIN"/>
    <property type="match status" value="1"/>
</dbReference>
<evidence type="ECO:0008006" key="11">
    <source>
        <dbReference type="Google" id="ProtNLM"/>
    </source>
</evidence>
<dbReference type="SUPFAM" id="SSF52266">
    <property type="entry name" value="SGNH hydrolase"/>
    <property type="match status" value="1"/>
</dbReference>
<evidence type="ECO:0000256" key="8">
    <source>
        <dbReference type="SAM" id="SignalP"/>
    </source>
</evidence>
<evidence type="ECO:0000313" key="9">
    <source>
        <dbReference type="EMBL" id="RRT47979.1"/>
    </source>
</evidence>
<keyword evidence="6" id="KW-0442">Lipid degradation</keyword>
<comment type="caution">
    <text evidence="9">The sequence shown here is derived from an EMBL/GenBank/DDBJ whole genome shotgun (WGS) entry which is preliminary data.</text>
</comment>
<comment type="subcellular location">
    <subcellularLocation>
        <location evidence="1">Secreted</location>
    </subcellularLocation>
</comment>
<keyword evidence="3" id="KW-0964">Secreted</keyword>
<dbReference type="GO" id="GO:0005576">
    <property type="term" value="C:extracellular region"/>
    <property type="evidence" value="ECO:0007669"/>
    <property type="project" value="UniProtKB-SubCell"/>
</dbReference>
<dbReference type="GO" id="GO:0016042">
    <property type="term" value="P:lipid catabolic process"/>
    <property type="evidence" value="ECO:0007669"/>
    <property type="project" value="UniProtKB-KW"/>
</dbReference>
<dbReference type="CDD" id="cd01837">
    <property type="entry name" value="SGNH_plant_lipase_like"/>
    <property type="match status" value="1"/>
</dbReference>
<evidence type="ECO:0000256" key="5">
    <source>
        <dbReference type="ARBA" id="ARBA00022801"/>
    </source>
</evidence>
<dbReference type="Proteomes" id="UP000287651">
    <property type="component" value="Unassembled WGS sequence"/>
</dbReference>
<dbReference type="InterPro" id="IPR036514">
    <property type="entry name" value="SGNH_hydro_sf"/>
</dbReference>
<evidence type="ECO:0000313" key="10">
    <source>
        <dbReference type="Proteomes" id="UP000287651"/>
    </source>
</evidence>
<dbReference type="InterPro" id="IPR051238">
    <property type="entry name" value="GDSL_esterase/lipase"/>
</dbReference>
<dbReference type="AlphaFoldDB" id="A0A426Y8B9"/>
<dbReference type="PANTHER" id="PTHR45650">
    <property type="entry name" value="GDSL-LIKE LIPASE/ACYLHYDROLASE-RELATED"/>
    <property type="match status" value="1"/>
</dbReference>
<name>A0A426Y8B9_ENSVE</name>
<accession>A0A426Y8B9</accession>
<keyword evidence="4 8" id="KW-0732">Signal</keyword>
<dbReference type="InterPro" id="IPR035669">
    <property type="entry name" value="SGNH_plant_lipase-like"/>
</dbReference>
<gene>
    <name evidence="9" type="ORF">B296_00017500</name>
</gene>
<evidence type="ECO:0000256" key="7">
    <source>
        <dbReference type="ARBA" id="ARBA00023098"/>
    </source>
</evidence>
<evidence type="ECO:0000256" key="4">
    <source>
        <dbReference type="ARBA" id="ARBA00022729"/>
    </source>
</evidence>
<dbReference type="Pfam" id="PF00657">
    <property type="entry name" value="Lipase_GDSL"/>
    <property type="match status" value="1"/>
</dbReference>
<reference evidence="9 10" key="1">
    <citation type="journal article" date="2014" name="Agronomy (Basel)">
        <title>A Draft Genome Sequence for Ensete ventricosum, the Drought-Tolerant Tree Against Hunger.</title>
        <authorList>
            <person name="Harrison J."/>
            <person name="Moore K.A."/>
            <person name="Paszkiewicz K."/>
            <person name="Jones T."/>
            <person name="Grant M."/>
            <person name="Ambacheew D."/>
            <person name="Muzemil S."/>
            <person name="Studholme D.J."/>
        </authorList>
    </citation>
    <scope>NUCLEOTIDE SEQUENCE [LARGE SCALE GENOMIC DNA]</scope>
</reference>
<evidence type="ECO:0000256" key="2">
    <source>
        <dbReference type="ARBA" id="ARBA00008668"/>
    </source>
</evidence>
<dbReference type="GO" id="GO:0016788">
    <property type="term" value="F:hydrolase activity, acting on ester bonds"/>
    <property type="evidence" value="ECO:0007669"/>
    <property type="project" value="InterPro"/>
</dbReference>
<dbReference type="Gene3D" id="3.40.50.1110">
    <property type="entry name" value="SGNH hydrolase"/>
    <property type="match status" value="1"/>
</dbReference>
<comment type="similarity">
    <text evidence="2">Belongs to the 'GDSL' lipolytic enzyme family.</text>
</comment>
<evidence type="ECO:0000256" key="1">
    <source>
        <dbReference type="ARBA" id="ARBA00004613"/>
    </source>
</evidence>
<sequence length="336" mass="37374">MARVELRQAVPATWWLLLLLLLFSAFGSVRPAPQVPCYFIFGDSLVDNGNNNNMASLAVANYPPYGIDFPGGPSGRFSNGLTTVDAIAALLGFDDFIPPYANTRGQALLSGVNFASAAAGIREETGRQLGGRTPFSGQLQKYQQAVQQMVNILGDEDTAAKYLSKCIFSVGMGSNDYLNNYFMPAFYPTGQQYTPEEYADDLIAQYARQLKVGFRVPFASTCRSMQQRRHPNGITCVEEIDSAIRIFNSKLMRLVDEFNTLDGAHFTYINGYGIFDDILRHSAAYGRHLSYFHHPYLFWDAFHPSEAANIIVGKRSYSAQSPSDVYPMDIRTLARI</sequence>
<feature type="signal peptide" evidence="8">
    <location>
        <begin position="1"/>
        <end position="31"/>
    </location>
</feature>
<evidence type="ECO:0000256" key="3">
    <source>
        <dbReference type="ARBA" id="ARBA00022525"/>
    </source>
</evidence>
<keyword evidence="7" id="KW-0443">Lipid metabolism</keyword>
<proteinExistence type="inferred from homology"/>
<protein>
    <recommendedName>
        <fullName evidence="11">GDSL esterase/lipase</fullName>
    </recommendedName>
</protein>